<dbReference type="Pfam" id="PF05235">
    <property type="entry name" value="CHAD"/>
    <property type="match status" value="1"/>
</dbReference>
<dbReference type="PANTHER" id="PTHR39339">
    <property type="entry name" value="SLR1444 PROTEIN"/>
    <property type="match status" value="1"/>
</dbReference>
<name>A0A9X3DZB5_9HYPH</name>
<dbReference type="PROSITE" id="PS51708">
    <property type="entry name" value="CHAD"/>
    <property type="match status" value="1"/>
</dbReference>
<dbReference type="EMBL" id="JAPKNK010000002">
    <property type="protein sequence ID" value="MCX5568796.1"/>
    <property type="molecule type" value="Genomic_DNA"/>
</dbReference>
<proteinExistence type="predicted"/>
<feature type="domain" description="CHAD" evidence="1">
    <location>
        <begin position="16"/>
        <end position="305"/>
    </location>
</feature>
<dbReference type="PANTHER" id="PTHR39339:SF1">
    <property type="entry name" value="CHAD DOMAIN-CONTAINING PROTEIN"/>
    <property type="match status" value="1"/>
</dbReference>
<dbReference type="AlphaFoldDB" id="A0A9X3DZB5"/>
<dbReference type="Proteomes" id="UP001144805">
    <property type="component" value="Unassembled WGS sequence"/>
</dbReference>
<evidence type="ECO:0000259" key="1">
    <source>
        <dbReference type="PROSITE" id="PS51708"/>
    </source>
</evidence>
<accession>A0A9X3DZB5</accession>
<dbReference type="SMART" id="SM00880">
    <property type="entry name" value="CHAD"/>
    <property type="match status" value="1"/>
</dbReference>
<protein>
    <submittedName>
        <fullName evidence="2">CHAD domain-containing protein</fullName>
    </submittedName>
</protein>
<organism evidence="2 3">
    <name type="scientific">Kaistia nematophila</name>
    <dbReference type="NCBI Taxonomy" id="2994654"/>
    <lineage>
        <taxon>Bacteria</taxon>
        <taxon>Pseudomonadati</taxon>
        <taxon>Pseudomonadota</taxon>
        <taxon>Alphaproteobacteria</taxon>
        <taxon>Hyphomicrobiales</taxon>
        <taxon>Kaistiaceae</taxon>
        <taxon>Kaistia</taxon>
    </lineage>
</organism>
<dbReference type="Gene3D" id="1.40.20.10">
    <property type="entry name" value="CHAD domain"/>
    <property type="match status" value="1"/>
</dbReference>
<comment type="caution">
    <text evidence="2">The sequence shown here is derived from an EMBL/GenBank/DDBJ whole genome shotgun (WGS) entry which is preliminary data.</text>
</comment>
<dbReference type="RefSeq" id="WP_266337759.1">
    <property type="nucleotide sequence ID" value="NZ_JAPKNK010000002.1"/>
</dbReference>
<reference evidence="2" key="1">
    <citation type="submission" date="2022-11" db="EMBL/GenBank/DDBJ databases">
        <title>Biodiversity and phylogenetic relationships of bacteria.</title>
        <authorList>
            <person name="Machado R.A.R."/>
            <person name="Bhat A."/>
            <person name="Loulou A."/>
            <person name="Kallel S."/>
        </authorList>
    </citation>
    <scope>NUCLEOTIDE SEQUENCE</scope>
    <source>
        <strain evidence="2">K-TC2</strain>
    </source>
</reference>
<dbReference type="InterPro" id="IPR038186">
    <property type="entry name" value="CHAD_dom_sf"/>
</dbReference>
<evidence type="ECO:0000313" key="3">
    <source>
        <dbReference type="Proteomes" id="UP001144805"/>
    </source>
</evidence>
<gene>
    <name evidence="2" type="ORF">OSH07_06300</name>
</gene>
<dbReference type="InterPro" id="IPR007899">
    <property type="entry name" value="CHAD_dom"/>
</dbReference>
<evidence type="ECO:0000313" key="2">
    <source>
        <dbReference type="EMBL" id="MCX5568796.1"/>
    </source>
</evidence>
<sequence length="307" mass="33820">MPKRKSPEGNALLAAGMTADAAIAAILTTGQAELVTAVRAALDRPRPDTVHALRMALQRLGAGLELCAGFAAEAPFETARRDARALSDGLGEARNWDIFISETLARRIEELAGTADIAALTEGAAAARHESYRRTGDLLAGPLPQKALLGVALLLSQTPWREADGRMPKRLAARIDGRARREIARADRRLRGSGKRLSRLSDEERREVDRAVRQFAHALECLAPLWPRSARLKRYRDRVLGLRAELDELAVMATTQRLLEHVAADDFSPGVQRAAGAMTGWAARDKIDRLAALDARWRDFRNAKRFW</sequence>
<keyword evidence="3" id="KW-1185">Reference proteome</keyword>